<protein>
    <submittedName>
        <fullName evidence="1">Uncharacterized protein</fullName>
    </submittedName>
</protein>
<dbReference type="Proteomes" id="UP000799118">
    <property type="component" value="Unassembled WGS sequence"/>
</dbReference>
<accession>A0A6A4H223</accession>
<sequence>MSTPTSPPTFDASFRQLSRFPSQQRIPINRIPILYTLCEPDYASGTREKGLFDVVAAQSWVQPARGLYCPPAHNMSFELSGAIVAFEHLRATYTRSPHQHHRQQLDSEQISDITQSMISCFTVFRFEPGMSSPVGVLIQISAMFDILDSSAYDGVARDVEVSADLLACMDESIRLAFDVRVLKACILQPATANDF</sequence>
<keyword evidence="2" id="KW-1185">Reference proteome</keyword>
<name>A0A6A4H223_9AGAR</name>
<dbReference type="OrthoDB" id="409121at2759"/>
<dbReference type="AlphaFoldDB" id="A0A6A4H223"/>
<proteinExistence type="predicted"/>
<dbReference type="EMBL" id="ML769604">
    <property type="protein sequence ID" value="KAE9392101.1"/>
    <property type="molecule type" value="Genomic_DNA"/>
</dbReference>
<gene>
    <name evidence="1" type="ORF">BT96DRAFT_1023742</name>
</gene>
<evidence type="ECO:0000313" key="1">
    <source>
        <dbReference type="EMBL" id="KAE9392101.1"/>
    </source>
</evidence>
<organism evidence="1 2">
    <name type="scientific">Gymnopus androsaceus JB14</name>
    <dbReference type="NCBI Taxonomy" id="1447944"/>
    <lineage>
        <taxon>Eukaryota</taxon>
        <taxon>Fungi</taxon>
        <taxon>Dikarya</taxon>
        <taxon>Basidiomycota</taxon>
        <taxon>Agaricomycotina</taxon>
        <taxon>Agaricomycetes</taxon>
        <taxon>Agaricomycetidae</taxon>
        <taxon>Agaricales</taxon>
        <taxon>Marasmiineae</taxon>
        <taxon>Omphalotaceae</taxon>
        <taxon>Gymnopus</taxon>
    </lineage>
</organism>
<evidence type="ECO:0000313" key="2">
    <source>
        <dbReference type="Proteomes" id="UP000799118"/>
    </source>
</evidence>
<reference evidence="1" key="1">
    <citation type="journal article" date="2019" name="Environ. Microbiol.">
        <title>Fungal ecological strategies reflected in gene transcription - a case study of two litter decomposers.</title>
        <authorList>
            <person name="Barbi F."/>
            <person name="Kohler A."/>
            <person name="Barry K."/>
            <person name="Baskaran P."/>
            <person name="Daum C."/>
            <person name="Fauchery L."/>
            <person name="Ihrmark K."/>
            <person name="Kuo A."/>
            <person name="LaButti K."/>
            <person name="Lipzen A."/>
            <person name="Morin E."/>
            <person name="Grigoriev I.V."/>
            <person name="Henrissat B."/>
            <person name="Lindahl B."/>
            <person name="Martin F."/>
        </authorList>
    </citation>
    <scope>NUCLEOTIDE SEQUENCE</scope>
    <source>
        <strain evidence="1">JB14</strain>
    </source>
</reference>